<dbReference type="InterPro" id="IPR001633">
    <property type="entry name" value="EAL_dom"/>
</dbReference>
<evidence type="ECO:0000313" key="6">
    <source>
        <dbReference type="Proteomes" id="UP000623681"/>
    </source>
</evidence>
<dbReference type="InterPro" id="IPR000700">
    <property type="entry name" value="PAS-assoc_C"/>
</dbReference>
<keyword evidence="6" id="KW-1185">Reference proteome</keyword>
<organism evidence="5 6">
    <name type="scientific">Clostridium paridis</name>
    <dbReference type="NCBI Taxonomy" id="2803863"/>
    <lineage>
        <taxon>Bacteria</taxon>
        <taxon>Bacillati</taxon>
        <taxon>Bacillota</taxon>
        <taxon>Clostridia</taxon>
        <taxon>Eubacteriales</taxon>
        <taxon>Clostridiaceae</taxon>
        <taxon>Clostridium</taxon>
    </lineage>
</organism>
<dbReference type="Pfam" id="PF08447">
    <property type="entry name" value="PAS_3"/>
    <property type="match status" value="1"/>
</dbReference>
<dbReference type="EMBL" id="JAESWA010000022">
    <property type="protein sequence ID" value="MBL4932363.1"/>
    <property type="molecule type" value="Genomic_DNA"/>
</dbReference>
<dbReference type="InterPro" id="IPR052155">
    <property type="entry name" value="Biofilm_reg_signaling"/>
</dbReference>
<dbReference type="PANTHER" id="PTHR44757:SF2">
    <property type="entry name" value="BIOFILM ARCHITECTURE MAINTENANCE PROTEIN MBAA"/>
    <property type="match status" value="1"/>
</dbReference>
<dbReference type="InterPro" id="IPR043128">
    <property type="entry name" value="Rev_trsase/Diguanyl_cyclase"/>
</dbReference>
<dbReference type="NCBIfam" id="TIGR00229">
    <property type="entry name" value="sensory_box"/>
    <property type="match status" value="1"/>
</dbReference>
<dbReference type="PROSITE" id="PS50883">
    <property type="entry name" value="EAL"/>
    <property type="match status" value="1"/>
</dbReference>
<dbReference type="Pfam" id="PF00563">
    <property type="entry name" value="EAL"/>
    <property type="match status" value="1"/>
</dbReference>
<dbReference type="InterPro" id="IPR029787">
    <property type="entry name" value="Nucleotide_cyclase"/>
</dbReference>
<dbReference type="SUPFAM" id="SSF141868">
    <property type="entry name" value="EAL domain-like"/>
    <property type="match status" value="1"/>
</dbReference>
<evidence type="ECO:0000259" key="3">
    <source>
        <dbReference type="PROSITE" id="PS50883"/>
    </source>
</evidence>
<accession>A0A937FFR3</accession>
<dbReference type="RefSeq" id="WP_202767725.1">
    <property type="nucleotide sequence ID" value="NZ_JAESWA010000022.1"/>
</dbReference>
<dbReference type="PROSITE" id="PS50113">
    <property type="entry name" value="PAC"/>
    <property type="match status" value="1"/>
</dbReference>
<dbReference type="CDD" id="cd00130">
    <property type="entry name" value="PAS"/>
    <property type="match status" value="1"/>
</dbReference>
<name>A0A937FFR3_9CLOT</name>
<feature type="domain" description="PAC" evidence="2">
    <location>
        <begin position="117"/>
        <end position="169"/>
    </location>
</feature>
<dbReference type="Pfam" id="PF00990">
    <property type="entry name" value="GGDEF"/>
    <property type="match status" value="1"/>
</dbReference>
<dbReference type="InterPro" id="IPR000014">
    <property type="entry name" value="PAS"/>
</dbReference>
<dbReference type="PROSITE" id="PS50887">
    <property type="entry name" value="GGDEF"/>
    <property type="match status" value="1"/>
</dbReference>
<feature type="domain" description="EAL" evidence="3">
    <location>
        <begin position="342"/>
        <end position="598"/>
    </location>
</feature>
<dbReference type="CDD" id="cd01948">
    <property type="entry name" value="EAL"/>
    <property type="match status" value="1"/>
</dbReference>
<dbReference type="PANTHER" id="PTHR44757">
    <property type="entry name" value="DIGUANYLATE CYCLASE DGCP"/>
    <property type="match status" value="1"/>
</dbReference>
<feature type="domain" description="PAS" evidence="1">
    <location>
        <begin position="38"/>
        <end position="113"/>
    </location>
</feature>
<dbReference type="Gene3D" id="3.30.450.20">
    <property type="entry name" value="PAS domain"/>
    <property type="match status" value="1"/>
</dbReference>
<dbReference type="InterPro" id="IPR035919">
    <property type="entry name" value="EAL_sf"/>
</dbReference>
<reference evidence="5" key="1">
    <citation type="submission" date="2021-01" db="EMBL/GenBank/DDBJ databases">
        <title>Genome public.</title>
        <authorList>
            <person name="Liu C."/>
            <person name="Sun Q."/>
        </authorList>
    </citation>
    <scope>NUCLEOTIDE SEQUENCE</scope>
    <source>
        <strain evidence="5">YIM B02565</strain>
    </source>
</reference>
<evidence type="ECO:0000259" key="1">
    <source>
        <dbReference type="PROSITE" id="PS50112"/>
    </source>
</evidence>
<dbReference type="InterPro" id="IPR013655">
    <property type="entry name" value="PAS_fold_3"/>
</dbReference>
<dbReference type="SUPFAM" id="SSF55073">
    <property type="entry name" value="Nucleotide cyclase"/>
    <property type="match status" value="1"/>
</dbReference>
<evidence type="ECO:0000259" key="4">
    <source>
        <dbReference type="PROSITE" id="PS50887"/>
    </source>
</evidence>
<dbReference type="NCBIfam" id="TIGR00254">
    <property type="entry name" value="GGDEF"/>
    <property type="match status" value="1"/>
</dbReference>
<gene>
    <name evidence="5" type="ORF">JK634_11140</name>
</gene>
<dbReference type="Gene3D" id="3.20.20.450">
    <property type="entry name" value="EAL domain"/>
    <property type="match status" value="1"/>
</dbReference>
<proteinExistence type="predicted"/>
<dbReference type="SUPFAM" id="SSF55785">
    <property type="entry name" value="PYP-like sensor domain (PAS domain)"/>
    <property type="match status" value="1"/>
</dbReference>
<dbReference type="InterPro" id="IPR001610">
    <property type="entry name" value="PAC"/>
</dbReference>
<feature type="domain" description="GGDEF" evidence="4">
    <location>
        <begin position="201"/>
        <end position="333"/>
    </location>
</feature>
<dbReference type="AlphaFoldDB" id="A0A937FFR3"/>
<dbReference type="SMART" id="SM00052">
    <property type="entry name" value="EAL"/>
    <property type="match status" value="1"/>
</dbReference>
<dbReference type="Proteomes" id="UP000623681">
    <property type="component" value="Unassembled WGS sequence"/>
</dbReference>
<evidence type="ECO:0000259" key="2">
    <source>
        <dbReference type="PROSITE" id="PS50113"/>
    </source>
</evidence>
<dbReference type="InterPro" id="IPR000160">
    <property type="entry name" value="GGDEF_dom"/>
</dbReference>
<comment type="caution">
    <text evidence="5">The sequence shown here is derived from an EMBL/GenBank/DDBJ whole genome shotgun (WGS) entry which is preliminary data.</text>
</comment>
<dbReference type="PROSITE" id="PS50112">
    <property type="entry name" value="PAS"/>
    <property type="match status" value="1"/>
</dbReference>
<dbReference type="SMART" id="SM00086">
    <property type="entry name" value="PAC"/>
    <property type="match status" value="1"/>
</dbReference>
<sequence length="598" mass="69125">MKYLENFENAIDLIKNGSKDAEKVKKIVKDLYDQLKYNETTKKLIIEGAADYVFEWNIEEDYFNISEDFINLVGLTNVNSFNRKELSKAFDILIHDDDRNRVKELIYEFLDGENEYFICECRILRNDGEYAWIYCKGKGIHDEAGRPLLMAGSILDISEKKSYEDYIIKMAFVDQLTLLPNRLKFEHDFNNLTNNDFMGENKFSIFMFDIDNFKNFNDTFGCNLGDKVIKEISEFLSSLDLEAYSSYRIGGDSFILLVHQEDKNDIILSLNKILNRFKSTWNISGYEYYFTTSIGVVSYPKDGKDVETILKNVESALFKSKQEGKNRYTFYSKEHHDRFHRQIQLENSMRCAVNNNFDGFYVVYQPIVDSNTKNLVTVESLLRWDHKELGMISPLEFIPIAETSGLIVPMGEWILKEAICQCSAWRIMGINNLTVNVNLSVKQLQVDGFDKMVMDLLKEAELPSEALTLEITESLIMTDFTHTSRILENLRNEGVKISIDDFGTGYSSLSYLRKLPVDNLKIDRSFISDIESDKYCVSFTDTMINLAHNLNITVTSEGVETESQLNILENLGSDYIQGYYFSKPMTPAELVKYVDAYI</sequence>
<dbReference type="CDD" id="cd01949">
    <property type="entry name" value="GGDEF"/>
    <property type="match status" value="1"/>
</dbReference>
<protein>
    <submittedName>
        <fullName evidence="5">EAL domain-containing protein</fullName>
    </submittedName>
</protein>
<evidence type="ECO:0000313" key="5">
    <source>
        <dbReference type="EMBL" id="MBL4932363.1"/>
    </source>
</evidence>
<dbReference type="SMART" id="SM00267">
    <property type="entry name" value="GGDEF"/>
    <property type="match status" value="1"/>
</dbReference>
<dbReference type="Gene3D" id="3.30.70.270">
    <property type="match status" value="1"/>
</dbReference>
<dbReference type="InterPro" id="IPR035965">
    <property type="entry name" value="PAS-like_dom_sf"/>
</dbReference>